<protein>
    <submittedName>
        <fullName evidence="1">Uncharacterized protein</fullName>
    </submittedName>
</protein>
<organism evidence="1 2">
    <name type="scientific">Lindgomyces ingoldianus</name>
    <dbReference type="NCBI Taxonomy" id="673940"/>
    <lineage>
        <taxon>Eukaryota</taxon>
        <taxon>Fungi</taxon>
        <taxon>Dikarya</taxon>
        <taxon>Ascomycota</taxon>
        <taxon>Pezizomycotina</taxon>
        <taxon>Dothideomycetes</taxon>
        <taxon>Pleosporomycetidae</taxon>
        <taxon>Pleosporales</taxon>
        <taxon>Lindgomycetaceae</taxon>
        <taxon>Lindgomyces</taxon>
    </lineage>
</organism>
<sequence length="233" mass="26987">MTTREDPNQLRGGAERQIWREMHGSHRISNMDRFSTSPSATPRTNALEQRHTVPPSLVAHSPSPTRILLKLGTPARFRWRYALMQAFRPKLALSISSQGSSFCTWMRGMQKLTSRTRWRESGWTHHFLKAFLLWIWMEHVMVCMHRLLDWEAVTESNRDEDPRNYLRDGVKCGEGYVSCRQTGPDCADLASRYSLVSFPERIIVENEDFPVSWLSICNCMFPSRQSQTPVVAL</sequence>
<dbReference type="EMBL" id="MU003492">
    <property type="protein sequence ID" value="KAF2477610.1"/>
    <property type="molecule type" value="Genomic_DNA"/>
</dbReference>
<gene>
    <name evidence="1" type="ORF">BDR25DRAFT_390152</name>
</gene>
<reference evidence="1" key="1">
    <citation type="journal article" date="2020" name="Stud. Mycol.">
        <title>101 Dothideomycetes genomes: a test case for predicting lifestyles and emergence of pathogens.</title>
        <authorList>
            <person name="Haridas S."/>
            <person name="Albert R."/>
            <person name="Binder M."/>
            <person name="Bloem J."/>
            <person name="Labutti K."/>
            <person name="Salamov A."/>
            <person name="Andreopoulos B."/>
            <person name="Baker S."/>
            <person name="Barry K."/>
            <person name="Bills G."/>
            <person name="Bluhm B."/>
            <person name="Cannon C."/>
            <person name="Castanera R."/>
            <person name="Culley D."/>
            <person name="Daum C."/>
            <person name="Ezra D."/>
            <person name="Gonzalez J."/>
            <person name="Henrissat B."/>
            <person name="Kuo A."/>
            <person name="Liang C."/>
            <person name="Lipzen A."/>
            <person name="Lutzoni F."/>
            <person name="Magnuson J."/>
            <person name="Mondo S."/>
            <person name="Nolan M."/>
            <person name="Ohm R."/>
            <person name="Pangilinan J."/>
            <person name="Park H.-J."/>
            <person name="Ramirez L."/>
            <person name="Alfaro M."/>
            <person name="Sun H."/>
            <person name="Tritt A."/>
            <person name="Yoshinaga Y."/>
            <person name="Zwiers L.-H."/>
            <person name="Turgeon B."/>
            <person name="Goodwin S."/>
            <person name="Spatafora J."/>
            <person name="Crous P."/>
            <person name="Grigoriev I."/>
        </authorList>
    </citation>
    <scope>NUCLEOTIDE SEQUENCE</scope>
    <source>
        <strain evidence="1">ATCC 200398</strain>
    </source>
</reference>
<evidence type="ECO:0000313" key="2">
    <source>
        <dbReference type="Proteomes" id="UP000799755"/>
    </source>
</evidence>
<evidence type="ECO:0000313" key="1">
    <source>
        <dbReference type="EMBL" id="KAF2477610.1"/>
    </source>
</evidence>
<keyword evidence="2" id="KW-1185">Reference proteome</keyword>
<dbReference type="Proteomes" id="UP000799755">
    <property type="component" value="Unassembled WGS sequence"/>
</dbReference>
<proteinExistence type="predicted"/>
<comment type="caution">
    <text evidence="1">The sequence shown here is derived from an EMBL/GenBank/DDBJ whole genome shotgun (WGS) entry which is preliminary data.</text>
</comment>
<name>A0ACB6RFW1_9PLEO</name>
<accession>A0ACB6RFW1</accession>